<dbReference type="PANTHER" id="PTHR30126:SF39">
    <property type="entry name" value="HTH-TYPE TRANSCRIPTIONAL REGULATOR CYSL"/>
    <property type="match status" value="1"/>
</dbReference>
<evidence type="ECO:0000313" key="5">
    <source>
        <dbReference type="EMBL" id="MBA8826245.1"/>
    </source>
</evidence>
<evidence type="ECO:0000259" key="4">
    <source>
        <dbReference type="PROSITE" id="PS50931"/>
    </source>
</evidence>
<comment type="caution">
    <text evidence="5">The sequence shown here is derived from an EMBL/GenBank/DDBJ whole genome shotgun (WGS) entry which is preliminary data.</text>
</comment>
<name>A0A839E3A5_9PSEU</name>
<proteinExistence type="inferred from homology"/>
<dbReference type="InterPro" id="IPR036388">
    <property type="entry name" value="WH-like_DNA-bd_sf"/>
</dbReference>
<sequence>MPNTHRMVAVDLVSSCRAFVCVSEVGSFTQGAAAADVPQPVASRRIAALERHLGDRLFDRSTRRANPTPFGRDMLPWARRLVQLADAMEQDAQRARLRPLPMAVPTTCTTRDLAELDAEARAHELFLEFRPASPSERSELVRVREVRAALTAVPADEGCWTVPLGLASAVELRPGAIHLDTLRIGRSGRSPRRRIWIQPEDDVPHVRDHLVRLRDAVGLRPTQVTVVDALSSAVAEVLGSADLLLCSAAQAREFGLQWRPMAELRLARGFDVTADPGDDAERLRTQLWEGIARCVGSSGTAESA</sequence>
<feature type="domain" description="HTH lysR-type" evidence="4">
    <location>
        <begin position="11"/>
        <end position="68"/>
    </location>
</feature>
<protein>
    <submittedName>
        <fullName evidence="5">DNA-binding transcriptional LysR family regulator</fullName>
    </submittedName>
</protein>
<dbReference type="PROSITE" id="PS50931">
    <property type="entry name" value="HTH_LYSR"/>
    <property type="match status" value="1"/>
</dbReference>
<accession>A0A839E3A5</accession>
<evidence type="ECO:0000313" key="6">
    <source>
        <dbReference type="Proteomes" id="UP000569329"/>
    </source>
</evidence>
<dbReference type="AlphaFoldDB" id="A0A839E3A5"/>
<keyword evidence="6" id="KW-1185">Reference proteome</keyword>
<evidence type="ECO:0000256" key="1">
    <source>
        <dbReference type="ARBA" id="ARBA00009437"/>
    </source>
</evidence>
<reference evidence="5 6" key="1">
    <citation type="submission" date="2020-07" db="EMBL/GenBank/DDBJ databases">
        <title>Sequencing the genomes of 1000 actinobacteria strains.</title>
        <authorList>
            <person name="Klenk H.-P."/>
        </authorList>
    </citation>
    <scope>NUCLEOTIDE SEQUENCE [LARGE SCALE GENOMIC DNA]</scope>
    <source>
        <strain evidence="5 6">DSM 45975</strain>
    </source>
</reference>
<organism evidence="5 6">
    <name type="scientific">Halosaccharopolyspora lacisalsi</name>
    <dbReference type="NCBI Taxonomy" id="1000566"/>
    <lineage>
        <taxon>Bacteria</taxon>
        <taxon>Bacillati</taxon>
        <taxon>Actinomycetota</taxon>
        <taxon>Actinomycetes</taxon>
        <taxon>Pseudonocardiales</taxon>
        <taxon>Pseudonocardiaceae</taxon>
        <taxon>Halosaccharopolyspora</taxon>
    </lineage>
</organism>
<dbReference type="GO" id="GO:0003700">
    <property type="term" value="F:DNA-binding transcription factor activity"/>
    <property type="evidence" value="ECO:0007669"/>
    <property type="project" value="InterPro"/>
</dbReference>
<dbReference type="PRINTS" id="PR00039">
    <property type="entry name" value="HTHLYSR"/>
</dbReference>
<dbReference type="InterPro" id="IPR000847">
    <property type="entry name" value="LysR_HTH_N"/>
</dbReference>
<dbReference type="Gene3D" id="1.10.10.10">
    <property type="entry name" value="Winged helix-like DNA-binding domain superfamily/Winged helix DNA-binding domain"/>
    <property type="match status" value="1"/>
</dbReference>
<comment type="similarity">
    <text evidence="1">Belongs to the LysR transcriptional regulatory family.</text>
</comment>
<dbReference type="PANTHER" id="PTHR30126">
    <property type="entry name" value="HTH-TYPE TRANSCRIPTIONAL REGULATOR"/>
    <property type="match status" value="1"/>
</dbReference>
<dbReference type="Pfam" id="PF00126">
    <property type="entry name" value="HTH_1"/>
    <property type="match status" value="1"/>
</dbReference>
<keyword evidence="5" id="KW-0238">DNA-binding</keyword>
<dbReference type="SUPFAM" id="SSF46785">
    <property type="entry name" value="Winged helix' DNA-binding domain"/>
    <property type="match status" value="1"/>
</dbReference>
<dbReference type="EMBL" id="JACGWZ010000005">
    <property type="protein sequence ID" value="MBA8826245.1"/>
    <property type="molecule type" value="Genomic_DNA"/>
</dbReference>
<keyword evidence="2" id="KW-0805">Transcription regulation</keyword>
<dbReference type="Proteomes" id="UP000569329">
    <property type="component" value="Unassembled WGS sequence"/>
</dbReference>
<dbReference type="GO" id="GO:0000976">
    <property type="term" value="F:transcription cis-regulatory region binding"/>
    <property type="evidence" value="ECO:0007669"/>
    <property type="project" value="TreeGrafter"/>
</dbReference>
<dbReference type="InterPro" id="IPR036390">
    <property type="entry name" value="WH_DNA-bd_sf"/>
</dbReference>
<evidence type="ECO:0000256" key="2">
    <source>
        <dbReference type="ARBA" id="ARBA00023015"/>
    </source>
</evidence>
<keyword evidence="3" id="KW-0804">Transcription</keyword>
<evidence type="ECO:0000256" key="3">
    <source>
        <dbReference type="ARBA" id="ARBA00023163"/>
    </source>
</evidence>
<gene>
    <name evidence="5" type="ORF">FHX42_003621</name>
</gene>